<reference evidence="3" key="1">
    <citation type="submission" date="2018-11" db="EMBL/GenBank/DDBJ databases">
        <authorList>
            <person name="Grassa J C."/>
        </authorList>
    </citation>
    <scope>NUCLEOTIDE SEQUENCE [LARGE SCALE GENOMIC DNA]</scope>
</reference>
<keyword evidence="4" id="KW-1185">Reference proteome</keyword>
<evidence type="ECO:0000256" key="1">
    <source>
        <dbReference type="SAM" id="MobiDB-lite"/>
    </source>
</evidence>
<dbReference type="PANTHER" id="PTHR37610:SF55">
    <property type="entry name" value="RETROTRANSPOSON COPIA-LIKE N-TERMINAL DOMAIN-CONTAINING PROTEIN"/>
    <property type="match status" value="1"/>
</dbReference>
<dbReference type="PANTHER" id="PTHR37610">
    <property type="entry name" value="CCHC-TYPE DOMAIN-CONTAINING PROTEIN"/>
    <property type="match status" value="1"/>
</dbReference>
<feature type="region of interest" description="Disordered" evidence="1">
    <location>
        <begin position="1"/>
        <end position="22"/>
    </location>
</feature>
<dbReference type="Pfam" id="PF14244">
    <property type="entry name" value="Retrotran_gag_3"/>
    <property type="match status" value="1"/>
</dbReference>
<evidence type="ECO:0000313" key="3">
    <source>
        <dbReference type="EnsemblPlants" id="cds.evm.model.09.537"/>
    </source>
</evidence>
<reference evidence="3" key="2">
    <citation type="submission" date="2021-03" db="UniProtKB">
        <authorList>
            <consortium name="EnsemblPlants"/>
        </authorList>
    </citation>
    <scope>IDENTIFICATION</scope>
</reference>
<dbReference type="EnsemblPlants" id="evm.model.09.537">
    <property type="protein sequence ID" value="cds.evm.model.09.537"/>
    <property type="gene ID" value="evm.TU.09.537"/>
</dbReference>
<evidence type="ECO:0000313" key="4">
    <source>
        <dbReference type="Proteomes" id="UP000596661"/>
    </source>
</evidence>
<protein>
    <recommendedName>
        <fullName evidence="2">Retrotransposon Copia-like N-terminal domain-containing protein</fullName>
    </recommendedName>
</protein>
<organism evidence="3 4">
    <name type="scientific">Cannabis sativa</name>
    <name type="common">Hemp</name>
    <name type="synonym">Marijuana</name>
    <dbReference type="NCBI Taxonomy" id="3483"/>
    <lineage>
        <taxon>Eukaryota</taxon>
        <taxon>Viridiplantae</taxon>
        <taxon>Streptophyta</taxon>
        <taxon>Embryophyta</taxon>
        <taxon>Tracheophyta</taxon>
        <taxon>Spermatophyta</taxon>
        <taxon>Magnoliopsida</taxon>
        <taxon>eudicotyledons</taxon>
        <taxon>Gunneridae</taxon>
        <taxon>Pentapetalae</taxon>
        <taxon>rosids</taxon>
        <taxon>fabids</taxon>
        <taxon>Rosales</taxon>
        <taxon>Cannabaceae</taxon>
        <taxon>Cannabis</taxon>
    </lineage>
</organism>
<dbReference type="Gramene" id="evm.model.09.537">
    <property type="protein sequence ID" value="cds.evm.model.09.537"/>
    <property type="gene ID" value="evm.TU.09.537"/>
</dbReference>
<accession>A0A803QGK2</accession>
<feature type="domain" description="Retrotransposon Copia-like N-terminal" evidence="2">
    <location>
        <begin position="60"/>
        <end position="106"/>
    </location>
</feature>
<dbReference type="Proteomes" id="UP000596661">
    <property type="component" value="Chromosome 9"/>
</dbReference>
<evidence type="ECO:0000259" key="2">
    <source>
        <dbReference type="Pfam" id="PF14244"/>
    </source>
</evidence>
<name>A0A803QGK2_CANSA</name>
<sequence length="213" mass="23182">MSSIADPLRESNTRRPPQYTSKVLDLGSPIDVVDNTVIPPQRSIDRSITDDLSSPLFLSPSDHPGLVLVSKVLNGTNYQSWKRGITMAQTTKNKIAFIDGSLPRPPTGNPSLNSWIRCNNMVMSWLVNSVSTKIAHSIMYFDIATDMWLDLAESTSTDEAAGFSVPIDLSTQCQQLISLLSQQLTQQPHADATIPSAAANLAGSFSECGDWDS</sequence>
<proteinExistence type="predicted"/>
<dbReference type="EMBL" id="UZAU01000734">
    <property type="status" value="NOT_ANNOTATED_CDS"/>
    <property type="molecule type" value="Genomic_DNA"/>
</dbReference>
<dbReference type="AlphaFoldDB" id="A0A803QGK2"/>
<dbReference type="InterPro" id="IPR029472">
    <property type="entry name" value="Copia-like_N"/>
</dbReference>